<dbReference type="GO" id="GO:0016787">
    <property type="term" value="F:hydrolase activity"/>
    <property type="evidence" value="ECO:0007669"/>
    <property type="project" value="UniProtKB-KW"/>
</dbReference>
<dbReference type="InterPro" id="IPR012223">
    <property type="entry name" value="TEII"/>
</dbReference>
<dbReference type="Pfam" id="PF00975">
    <property type="entry name" value="Thioesterase"/>
    <property type="match status" value="1"/>
</dbReference>
<evidence type="ECO:0000256" key="1">
    <source>
        <dbReference type="ARBA" id="ARBA00007169"/>
    </source>
</evidence>
<dbReference type="GO" id="GO:0008610">
    <property type="term" value="P:lipid biosynthetic process"/>
    <property type="evidence" value="ECO:0007669"/>
    <property type="project" value="TreeGrafter"/>
</dbReference>
<dbReference type="InterPro" id="IPR029058">
    <property type="entry name" value="AB_hydrolase_fold"/>
</dbReference>
<organism evidence="4 5">
    <name type="scientific">Streptosporangium album</name>
    <dbReference type="NCBI Taxonomy" id="47479"/>
    <lineage>
        <taxon>Bacteria</taxon>
        <taxon>Bacillati</taxon>
        <taxon>Actinomycetota</taxon>
        <taxon>Actinomycetes</taxon>
        <taxon>Streptosporangiales</taxon>
        <taxon>Streptosporangiaceae</taxon>
        <taxon>Streptosporangium</taxon>
    </lineage>
</organism>
<keyword evidence="5" id="KW-1185">Reference proteome</keyword>
<name>A0A7W7S5G8_9ACTN</name>
<feature type="domain" description="Thioesterase TesA-like" evidence="3">
    <location>
        <begin position="26"/>
        <end position="214"/>
    </location>
</feature>
<dbReference type="RefSeq" id="WP_184760104.1">
    <property type="nucleotide sequence ID" value="NZ_BAABEK010000101.1"/>
</dbReference>
<comment type="caution">
    <text evidence="4">The sequence shown here is derived from an EMBL/GenBank/DDBJ whole genome shotgun (WGS) entry which is preliminary data.</text>
</comment>
<proteinExistence type="inferred from homology"/>
<evidence type="ECO:0000313" key="4">
    <source>
        <dbReference type="EMBL" id="MBB4944241.1"/>
    </source>
</evidence>
<dbReference type="EMBL" id="JACHJU010000008">
    <property type="protein sequence ID" value="MBB4944241.1"/>
    <property type="molecule type" value="Genomic_DNA"/>
</dbReference>
<evidence type="ECO:0000259" key="3">
    <source>
        <dbReference type="SMART" id="SM00824"/>
    </source>
</evidence>
<gene>
    <name evidence="4" type="ORF">FHR32_008647</name>
</gene>
<dbReference type="PANTHER" id="PTHR11487">
    <property type="entry name" value="THIOESTERASE"/>
    <property type="match status" value="1"/>
</dbReference>
<comment type="similarity">
    <text evidence="1">Belongs to the thioesterase family.</text>
</comment>
<dbReference type="Proteomes" id="UP000534286">
    <property type="component" value="Unassembled WGS sequence"/>
</dbReference>
<sequence length="250" mass="27633">MTIADDVSTLWIRRYHPATRAGTRLVCFPHAGGSATFFHPVSATFSPKADVVALQYPGRQDRLREPCVNDIGTLADRIVDELVRLPERPTVFFGHSMGAVIGFEVACRLEDKGVNAPHTLIASGRRGPSTLRDEAVHRRDDDGIIAELKLLNGTEAGVLGDEEILRMALPALRGDYEAIETYRGDPEQRLRAAITVLTGDADTKTTVDEARAWSRHTEGRFRIKVFPGGHFFLIPHKQAMNREIALELGV</sequence>
<dbReference type="InterPro" id="IPR020802">
    <property type="entry name" value="TesA-like"/>
</dbReference>
<dbReference type="InterPro" id="IPR001031">
    <property type="entry name" value="Thioesterase"/>
</dbReference>
<accession>A0A7W7S5G8</accession>
<dbReference type="SUPFAM" id="SSF53474">
    <property type="entry name" value="alpha/beta-Hydrolases"/>
    <property type="match status" value="1"/>
</dbReference>
<evidence type="ECO:0000256" key="2">
    <source>
        <dbReference type="ARBA" id="ARBA00022801"/>
    </source>
</evidence>
<evidence type="ECO:0000313" key="5">
    <source>
        <dbReference type="Proteomes" id="UP000534286"/>
    </source>
</evidence>
<dbReference type="Gene3D" id="3.40.50.1820">
    <property type="entry name" value="alpha/beta hydrolase"/>
    <property type="match status" value="1"/>
</dbReference>
<protein>
    <submittedName>
        <fullName evidence="4">Surfactin synthase thioesterase subunit</fullName>
    </submittedName>
</protein>
<reference evidence="4 5" key="1">
    <citation type="submission" date="2020-08" db="EMBL/GenBank/DDBJ databases">
        <title>Sequencing the genomes of 1000 actinobacteria strains.</title>
        <authorList>
            <person name="Klenk H.-P."/>
        </authorList>
    </citation>
    <scope>NUCLEOTIDE SEQUENCE [LARGE SCALE GENOMIC DNA]</scope>
    <source>
        <strain evidence="4 5">DSM 43023</strain>
    </source>
</reference>
<keyword evidence="2" id="KW-0378">Hydrolase</keyword>
<dbReference type="PANTHER" id="PTHR11487:SF0">
    <property type="entry name" value="S-ACYL FATTY ACID SYNTHASE THIOESTERASE, MEDIUM CHAIN"/>
    <property type="match status" value="1"/>
</dbReference>
<dbReference type="SMART" id="SM00824">
    <property type="entry name" value="PKS_TE"/>
    <property type="match status" value="1"/>
</dbReference>
<dbReference type="AlphaFoldDB" id="A0A7W7S5G8"/>